<evidence type="ECO:0008006" key="3">
    <source>
        <dbReference type="Google" id="ProtNLM"/>
    </source>
</evidence>
<comment type="caution">
    <text evidence="1">The sequence shown here is derived from an EMBL/GenBank/DDBJ whole genome shotgun (WGS) entry which is preliminary data.</text>
</comment>
<reference evidence="2" key="1">
    <citation type="journal article" date="2021" name="ISME J.">
        <title>Evolutionary origin and ecological implication of a unique nif island in free-living Bradyrhizobium lineages.</title>
        <authorList>
            <person name="Tao J."/>
        </authorList>
    </citation>
    <scope>NUCLEOTIDE SEQUENCE [LARGE SCALE GENOMIC DNA]</scope>
    <source>
        <strain evidence="2">SZCCT0094</strain>
    </source>
</reference>
<dbReference type="Proteomes" id="UP001314635">
    <property type="component" value="Unassembled WGS sequence"/>
</dbReference>
<gene>
    <name evidence="1" type="ORF">JQ619_33620</name>
</gene>
<proteinExistence type="predicted"/>
<evidence type="ECO:0000313" key="2">
    <source>
        <dbReference type="Proteomes" id="UP001314635"/>
    </source>
</evidence>
<accession>A0ABS5GH83</accession>
<evidence type="ECO:0000313" key="1">
    <source>
        <dbReference type="EMBL" id="MBR1140704.1"/>
    </source>
</evidence>
<keyword evidence="2" id="KW-1185">Reference proteome</keyword>
<dbReference type="EMBL" id="JAFCLK010000046">
    <property type="protein sequence ID" value="MBR1140704.1"/>
    <property type="molecule type" value="Genomic_DNA"/>
</dbReference>
<name>A0ABS5GH83_9BRAD</name>
<sequence length="354" mass="39333">MFINPHNHSSQLVRQALSLVMPLVLAFGFIVVLAPAPANACACGCSVFDVGGGLLPQEDDHGGRIFTEWWHSDQNKNWIGGSKGPAGANSDKQVRTDWFTVGLQYMFNRDWGVTVRVPYVNRSFTTDTNFPNDPATPQTFKSRSFGDVEVMGMYTGFSKDLSTGIIFGLKLPTGTFTATGLDRDTQIGSGSTDLILGAFHRGMITGDNAWQYFSQIRWQQPFLYQSAYNPDSGLNELYKPGYQIDAAGGIVYNNFYNVLGFDKIAPLVQLIASHRQRDSGPASDPLNTGFDRLMISPGIEFTKVLDEEHKRVFKFYVDVEIPIYYRTNAAINDKGSQGQLIAPYMFKTVASYNF</sequence>
<protein>
    <recommendedName>
        <fullName evidence="3">Transporter</fullName>
    </recommendedName>
</protein>
<dbReference type="RefSeq" id="WP_041750393.1">
    <property type="nucleotide sequence ID" value="NZ_JAFCLK010000046.1"/>
</dbReference>
<organism evidence="1 2">
    <name type="scientific">Bradyrhizobium denitrificans</name>
    <dbReference type="NCBI Taxonomy" id="2734912"/>
    <lineage>
        <taxon>Bacteria</taxon>
        <taxon>Pseudomonadati</taxon>
        <taxon>Pseudomonadota</taxon>
        <taxon>Alphaproteobacteria</taxon>
        <taxon>Hyphomicrobiales</taxon>
        <taxon>Nitrobacteraceae</taxon>
        <taxon>Bradyrhizobium</taxon>
    </lineage>
</organism>